<evidence type="ECO:0000313" key="1">
    <source>
        <dbReference type="EMBL" id="QDU29224.1"/>
    </source>
</evidence>
<dbReference type="KEGG" id="aagg:ETAA8_43310"/>
<dbReference type="EMBL" id="CP036274">
    <property type="protein sequence ID" value="QDU29224.1"/>
    <property type="molecule type" value="Genomic_DNA"/>
</dbReference>
<sequence length="33" mass="3579">MIDNVASEDAKATHLFIWPYFASVPKLCGVAAI</sequence>
<dbReference type="Proteomes" id="UP000315017">
    <property type="component" value="Chromosome"/>
</dbReference>
<protein>
    <submittedName>
        <fullName evidence="1">Uncharacterized protein</fullName>
    </submittedName>
</protein>
<gene>
    <name evidence="1" type="ORF">ETAA8_43310</name>
</gene>
<evidence type="ECO:0000313" key="2">
    <source>
        <dbReference type="Proteomes" id="UP000315017"/>
    </source>
</evidence>
<proteinExistence type="predicted"/>
<name>A0A517YG78_9BACT</name>
<dbReference type="AlphaFoldDB" id="A0A517YG78"/>
<reference evidence="1 2" key="1">
    <citation type="submission" date="2019-02" db="EMBL/GenBank/DDBJ databases">
        <title>Deep-cultivation of Planctomycetes and their phenomic and genomic characterization uncovers novel biology.</title>
        <authorList>
            <person name="Wiegand S."/>
            <person name="Jogler M."/>
            <person name="Boedeker C."/>
            <person name="Pinto D."/>
            <person name="Vollmers J."/>
            <person name="Rivas-Marin E."/>
            <person name="Kohn T."/>
            <person name="Peeters S.H."/>
            <person name="Heuer A."/>
            <person name="Rast P."/>
            <person name="Oberbeckmann S."/>
            <person name="Bunk B."/>
            <person name="Jeske O."/>
            <person name="Meyerdierks A."/>
            <person name="Storesund J.E."/>
            <person name="Kallscheuer N."/>
            <person name="Luecker S."/>
            <person name="Lage O.M."/>
            <person name="Pohl T."/>
            <person name="Merkel B.J."/>
            <person name="Hornburger P."/>
            <person name="Mueller R.-W."/>
            <person name="Bruemmer F."/>
            <person name="Labrenz M."/>
            <person name="Spormann A.M."/>
            <person name="Op den Camp H."/>
            <person name="Overmann J."/>
            <person name="Amann R."/>
            <person name="Jetten M.S.M."/>
            <person name="Mascher T."/>
            <person name="Medema M.H."/>
            <person name="Devos D.P."/>
            <person name="Kaster A.-K."/>
            <person name="Ovreas L."/>
            <person name="Rohde M."/>
            <person name="Galperin M.Y."/>
            <person name="Jogler C."/>
        </authorList>
    </citation>
    <scope>NUCLEOTIDE SEQUENCE [LARGE SCALE GENOMIC DNA]</scope>
    <source>
        <strain evidence="1 2">ETA_A8</strain>
    </source>
</reference>
<keyword evidence="2" id="KW-1185">Reference proteome</keyword>
<organism evidence="1 2">
    <name type="scientific">Anatilimnocola aggregata</name>
    <dbReference type="NCBI Taxonomy" id="2528021"/>
    <lineage>
        <taxon>Bacteria</taxon>
        <taxon>Pseudomonadati</taxon>
        <taxon>Planctomycetota</taxon>
        <taxon>Planctomycetia</taxon>
        <taxon>Pirellulales</taxon>
        <taxon>Pirellulaceae</taxon>
        <taxon>Anatilimnocola</taxon>
    </lineage>
</organism>
<accession>A0A517YG78</accession>